<evidence type="ECO:0000259" key="2">
    <source>
        <dbReference type="Pfam" id="PF05618"/>
    </source>
</evidence>
<evidence type="ECO:0000313" key="3">
    <source>
        <dbReference type="EMBL" id="MDQ0894321.1"/>
    </source>
</evidence>
<dbReference type="InterPro" id="IPR008503">
    <property type="entry name" value="Asp_endopeptidase"/>
</dbReference>
<comment type="caution">
    <text evidence="3">The sequence shown here is derived from an EMBL/GenBank/DDBJ whole genome shotgun (WGS) entry which is preliminary data.</text>
</comment>
<dbReference type="Pfam" id="PF05618">
    <property type="entry name" value="Zn_protease"/>
    <property type="match status" value="1"/>
</dbReference>
<evidence type="ECO:0000256" key="1">
    <source>
        <dbReference type="SAM" id="MobiDB-lite"/>
    </source>
</evidence>
<dbReference type="Proteomes" id="UP001239083">
    <property type="component" value="Unassembled WGS sequence"/>
</dbReference>
<gene>
    <name evidence="3" type="ORF">QFZ26_001876</name>
</gene>
<feature type="domain" description="Retropepsin-like aspartic endopeptidase" evidence="2">
    <location>
        <begin position="10"/>
        <end position="143"/>
    </location>
</feature>
<organism evidence="3 4">
    <name type="scientific">Agromyces ramosus</name>
    <dbReference type="NCBI Taxonomy" id="33879"/>
    <lineage>
        <taxon>Bacteria</taxon>
        <taxon>Bacillati</taxon>
        <taxon>Actinomycetota</taxon>
        <taxon>Actinomycetes</taxon>
        <taxon>Micrococcales</taxon>
        <taxon>Microbacteriaceae</taxon>
        <taxon>Agromyces</taxon>
    </lineage>
</organism>
<dbReference type="PANTHER" id="PTHR38037">
    <property type="entry name" value="ZN_PROTEASE DOMAIN-CONTAINING PROTEIN"/>
    <property type="match status" value="1"/>
</dbReference>
<dbReference type="InterPro" id="IPR021109">
    <property type="entry name" value="Peptidase_aspartic_dom_sf"/>
</dbReference>
<dbReference type="SUPFAM" id="SSF50630">
    <property type="entry name" value="Acid proteases"/>
    <property type="match status" value="1"/>
</dbReference>
<dbReference type="Gene3D" id="2.40.70.10">
    <property type="entry name" value="Acid Proteases"/>
    <property type="match status" value="1"/>
</dbReference>
<sequence>MKEPPHSNTIAGWREWVSLPGAGVPWIKAKLDTGARTSSLHAFDLEEHRRGDVPTVRFTVHPWQGSDHDAVVVECPVHDRRSVRSSSGHTEERIVVLMDVVLLGHAVTAEVTLTNRDEMGFRMLIGREALRQGFLVDSARSFAGGRAPRDIRRRNRGRDGVEASRG</sequence>
<evidence type="ECO:0000313" key="4">
    <source>
        <dbReference type="Proteomes" id="UP001239083"/>
    </source>
</evidence>
<accession>A0ABU0R8B0</accession>
<dbReference type="EMBL" id="JAUSYY010000001">
    <property type="protein sequence ID" value="MDQ0894321.1"/>
    <property type="molecule type" value="Genomic_DNA"/>
</dbReference>
<keyword evidence="4" id="KW-1185">Reference proteome</keyword>
<protein>
    <recommendedName>
        <fullName evidence="2">Retropepsin-like aspartic endopeptidase domain-containing protein</fullName>
    </recommendedName>
</protein>
<proteinExistence type="predicted"/>
<feature type="region of interest" description="Disordered" evidence="1">
    <location>
        <begin position="147"/>
        <end position="166"/>
    </location>
</feature>
<name>A0ABU0R8B0_9MICO</name>
<dbReference type="RefSeq" id="WP_307041477.1">
    <property type="nucleotide sequence ID" value="NZ_JAUSYY010000001.1"/>
</dbReference>
<reference evidence="3 4" key="1">
    <citation type="submission" date="2023-07" db="EMBL/GenBank/DDBJ databases">
        <title>Comparative genomics of wheat-associated soil bacteria to identify genetic determinants of phenazine resistance.</title>
        <authorList>
            <person name="Mouncey N."/>
        </authorList>
    </citation>
    <scope>NUCLEOTIDE SEQUENCE [LARGE SCALE GENOMIC DNA]</scope>
    <source>
        <strain evidence="3 4">V3I3</strain>
    </source>
</reference>
<feature type="compositionally biased region" description="Basic and acidic residues" evidence="1">
    <location>
        <begin position="157"/>
        <end position="166"/>
    </location>
</feature>
<dbReference type="PANTHER" id="PTHR38037:SF1">
    <property type="entry name" value="ATP-DEPENDENT ZINC PROTEASE DOMAIN-CONTAINING PROTEIN-RELATED"/>
    <property type="match status" value="1"/>
</dbReference>